<keyword evidence="12 16" id="KW-0472">Membrane</keyword>
<proteinExistence type="inferred from homology"/>
<evidence type="ECO:0000256" key="4">
    <source>
        <dbReference type="ARBA" id="ARBA00012483"/>
    </source>
</evidence>
<feature type="compositionally biased region" description="Low complexity" evidence="15">
    <location>
        <begin position="276"/>
        <end position="287"/>
    </location>
</feature>
<evidence type="ECO:0000256" key="3">
    <source>
        <dbReference type="ARBA" id="ARBA00004906"/>
    </source>
</evidence>
<dbReference type="EMBL" id="OZ075135">
    <property type="protein sequence ID" value="CAL4999383.1"/>
    <property type="molecule type" value="Genomic_DNA"/>
</dbReference>
<evidence type="ECO:0000256" key="2">
    <source>
        <dbReference type="ARBA" id="ARBA00004167"/>
    </source>
</evidence>
<evidence type="ECO:0000256" key="13">
    <source>
        <dbReference type="ARBA" id="ARBA00024209"/>
    </source>
</evidence>
<keyword evidence="20" id="KW-1185">Reference proteome</keyword>
<reference evidence="19 20" key="2">
    <citation type="submission" date="2024-10" db="EMBL/GenBank/DDBJ databases">
        <authorList>
            <person name="Ryan C."/>
        </authorList>
    </citation>
    <scope>NUCLEOTIDE SEQUENCE [LARGE SCALE GENOMIC DNA]</scope>
</reference>
<evidence type="ECO:0000256" key="12">
    <source>
        <dbReference type="ARBA" id="ARBA00023136"/>
    </source>
</evidence>
<dbReference type="FunFam" id="3.30.40.10:FF:000187">
    <property type="entry name" value="E3 ubiquitin-protein ligase ATL6"/>
    <property type="match status" value="1"/>
</dbReference>
<keyword evidence="17" id="KW-0732">Signal</keyword>
<dbReference type="Pfam" id="PF13639">
    <property type="entry name" value="zf-RING_2"/>
    <property type="match status" value="1"/>
</dbReference>
<evidence type="ECO:0000256" key="5">
    <source>
        <dbReference type="ARBA" id="ARBA00022679"/>
    </source>
</evidence>
<dbReference type="EC" id="2.3.2.27" evidence="4"/>
<keyword evidence="8 14" id="KW-0863">Zinc-finger</keyword>
<dbReference type="InterPro" id="IPR053238">
    <property type="entry name" value="RING-H2_zinc_finger"/>
</dbReference>
<dbReference type="PANTHER" id="PTHR14155">
    <property type="entry name" value="RING FINGER DOMAIN-CONTAINING"/>
    <property type="match status" value="1"/>
</dbReference>
<sequence>MGPSNGRRFLLLAAAALAGAAADTVAAQPTPTGPGPSYFDPKNFNPSMAIVMVVLVTAFFLLGFFSIYMRRCAGPPLGGPDDDDYHAGRGRHPTGLAGFTYASSRSSRRARGLDRAGLDSFPTMAYADVKAHKEGKGALECAVCLSEFDDDDTLRLLLPRCAHAFHADCIDAWLASHVTCPVCRAVLAPDADAPAFPPPAPAAEQDVPLQPVPEPAAAPAASAVVVVVDAEETEEERVRREEAAELMRIGSVKRALRSKSGHRPAQFPRSHTTGHSLALPAPAPSAATGEASDDSERYTLRLPEHVLREVVAAGNLRRSASVQTGGGARGGRSVRLGSSGRWPSMSTLARNFSARLPAWGSVRRGDADARGKGAKVAGDGKAVEQCDGGACPLGAHV</sequence>
<keyword evidence="11 16" id="KW-1133">Transmembrane helix</keyword>
<evidence type="ECO:0000256" key="7">
    <source>
        <dbReference type="ARBA" id="ARBA00022723"/>
    </source>
</evidence>
<evidence type="ECO:0000256" key="6">
    <source>
        <dbReference type="ARBA" id="ARBA00022692"/>
    </source>
</evidence>
<comment type="subcellular location">
    <subcellularLocation>
        <location evidence="2">Membrane</location>
        <topology evidence="2">Single-pass membrane protein</topology>
    </subcellularLocation>
</comment>
<feature type="chain" id="PRO_5044786223" description="RING-type E3 ubiquitin transferase" evidence="17">
    <location>
        <begin position="28"/>
        <end position="397"/>
    </location>
</feature>
<gene>
    <name evidence="19" type="ORF">URODEC1_LOCUS64321</name>
</gene>
<dbReference type="SUPFAM" id="SSF57850">
    <property type="entry name" value="RING/U-box"/>
    <property type="match status" value="1"/>
</dbReference>
<keyword evidence="5" id="KW-0808">Transferase</keyword>
<dbReference type="InterPro" id="IPR013083">
    <property type="entry name" value="Znf_RING/FYVE/PHD"/>
</dbReference>
<protein>
    <recommendedName>
        <fullName evidence="4">RING-type E3 ubiquitin transferase</fullName>
        <ecNumber evidence="4">2.3.2.27</ecNumber>
    </recommendedName>
</protein>
<organism evidence="19 20">
    <name type="scientific">Urochloa decumbens</name>
    <dbReference type="NCBI Taxonomy" id="240449"/>
    <lineage>
        <taxon>Eukaryota</taxon>
        <taxon>Viridiplantae</taxon>
        <taxon>Streptophyta</taxon>
        <taxon>Embryophyta</taxon>
        <taxon>Tracheophyta</taxon>
        <taxon>Spermatophyta</taxon>
        <taxon>Magnoliopsida</taxon>
        <taxon>Liliopsida</taxon>
        <taxon>Poales</taxon>
        <taxon>Poaceae</taxon>
        <taxon>PACMAD clade</taxon>
        <taxon>Panicoideae</taxon>
        <taxon>Panicodae</taxon>
        <taxon>Paniceae</taxon>
        <taxon>Melinidinae</taxon>
        <taxon>Urochloa</taxon>
    </lineage>
</organism>
<keyword evidence="9" id="KW-0833">Ubl conjugation pathway</keyword>
<evidence type="ECO:0000256" key="15">
    <source>
        <dbReference type="SAM" id="MobiDB-lite"/>
    </source>
</evidence>
<comment type="catalytic activity">
    <reaction evidence="1">
        <text>S-ubiquitinyl-[E2 ubiquitin-conjugating enzyme]-L-cysteine + [acceptor protein]-L-lysine = [E2 ubiquitin-conjugating enzyme]-L-cysteine + N(6)-ubiquitinyl-[acceptor protein]-L-lysine.</text>
        <dbReference type="EC" id="2.3.2.27"/>
    </reaction>
</comment>
<feature type="transmembrane region" description="Helical" evidence="16">
    <location>
        <begin position="47"/>
        <end position="68"/>
    </location>
</feature>
<dbReference type="AlphaFoldDB" id="A0ABC9BD56"/>
<feature type="domain" description="RING-type" evidence="18">
    <location>
        <begin position="141"/>
        <end position="184"/>
    </location>
</feature>
<evidence type="ECO:0000256" key="16">
    <source>
        <dbReference type="SAM" id="Phobius"/>
    </source>
</evidence>
<name>A0ABC9BD56_9POAL</name>
<evidence type="ECO:0000256" key="10">
    <source>
        <dbReference type="ARBA" id="ARBA00022833"/>
    </source>
</evidence>
<comment type="similarity">
    <text evidence="13">Belongs to the RING-type zinc finger family. ATL subfamily.</text>
</comment>
<reference evidence="20" key="1">
    <citation type="submission" date="2024-06" db="EMBL/GenBank/DDBJ databases">
        <authorList>
            <person name="Ryan C."/>
        </authorList>
    </citation>
    <scope>NUCLEOTIDE SEQUENCE [LARGE SCALE GENOMIC DNA]</scope>
</reference>
<evidence type="ECO:0000313" key="20">
    <source>
        <dbReference type="Proteomes" id="UP001497457"/>
    </source>
</evidence>
<dbReference type="GO" id="GO:0016020">
    <property type="term" value="C:membrane"/>
    <property type="evidence" value="ECO:0007669"/>
    <property type="project" value="UniProtKB-SubCell"/>
</dbReference>
<evidence type="ECO:0000256" key="11">
    <source>
        <dbReference type="ARBA" id="ARBA00022989"/>
    </source>
</evidence>
<dbReference type="PROSITE" id="PS50089">
    <property type="entry name" value="ZF_RING_2"/>
    <property type="match status" value="1"/>
</dbReference>
<keyword evidence="10" id="KW-0862">Zinc</keyword>
<dbReference type="GO" id="GO:0061630">
    <property type="term" value="F:ubiquitin protein ligase activity"/>
    <property type="evidence" value="ECO:0007669"/>
    <property type="project" value="UniProtKB-EC"/>
</dbReference>
<feature type="signal peptide" evidence="17">
    <location>
        <begin position="1"/>
        <end position="27"/>
    </location>
</feature>
<evidence type="ECO:0000256" key="14">
    <source>
        <dbReference type="PROSITE-ProRule" id="PRU00175"/>
    </source>
</evidence>
<accession>A0ABC9BD56</accession>
<evidence type="ECO:0000256" key="9">
    <source>
        <dbReference type="ARBA" id="ARBA00022786"/>
    </source>
</evidence>
<dbReference type="GO" id="GO:0008270">
    <property type="term" value="F:zinc ion binding"/>
    <property type="evidence" value="ECO:0007669"/>
    <property type="project" value="UniProtKB-KW"/>
</dbReference>
<dbReference type="InterPro" id="IPR001841">
    <property type="entry name" value="Znf_RING"/>
</dbReference>
<dbReference type="SMART" id="SM00184">
    <property type="entry name" value="RING"/>
    <property type="match status" value="1"/>
</dbReference>
<dbReference type="Gene3D" id="3.30.40.10">
    <property type="entry name" value="Zinc/RING finger domain, C3HC4 (zinc finger)"/>
    <property type="match status" value="1"/>
</dbReference>
<dbReference type="PANTHER" id="PTHR14155:SF614">
    <property type="entry name" value="OS08G0484200 PROTEIN"/>
    <property type="match status" value="1"/>
</dbReference>
<dbReference type="Proteomes" id="UP001497457">
    <property type="component" value="Chromosome 25rd"/>
</dbReference>
<evidence type="ECO:0000259" key="18">
    <source>
        <dbReference type="PROSITE" id="PS50089"/>
    </source>
</evidence>
<keyword evidence="6 16" id="KW-0812">Transmembrane</keyword>
<evidence type="ECO:0000256" key="1">
    <source>
        <dbReference type="ARBA" id="ARBA00000900"/>
    </source>
</evidence>
<evidence type="ECO:0000256" key="17">
    <source>
        <dbReference type="SAM" id="SignalP"/>
    </source>
</evidence>
<keyword evidence="7" id="KW-0479">Metal-binding</keyword>
<evidence type="ECO:0000256" key="8">
    <source>
        <dbReference type="ARBA" id="ARBA00022771"/>
    </source>
</evidence>
<feature type="region of interest" description="Disordered" evidence="15">
    <location>
        <begin position="254"/>
        <end position="295"/>
    </location>
</feature>
<comment type="pathway">
    <text evidence="3">Protein modification; protein ubiquitination.</text>
</comment>
<evidence type="ECO:0000313" key="19">
    <source>
        <dbReference type="EMBL" id="CAL4999383.1"/>
    </source>
</evidence>